<dbReference type="EMBL" id="CAUYUJ010022673">
    <property type="protein sequence ID" value="CAK0911934.1"/>
    <property type="molecule type" value="Genomic_DNA"/>
</dbReference>
<gene>
    <name evidence="5" type="ORF">PCOR1329_LOCUS85657</name>
</gene>
<feature type="non-terminal residue" evidence="5">
    <location>
        <position position="1"/>
    </location>
</feature>
<dbReference type="InterPro" id="IPR036627">
    <property type="entry name" value="CobW-likC_sf"/>
</dbReference>
<protein>
    <recommendedName>
        <fullName evidence="4">CobW C-terminal domain-containing protein</fullName>
    </recommendedName>
</protein>
<dbReference type="Gene3D" id="3.30.1220.10">
    <property type="entry name" value="CobW-like, C-terminal domain"/>
    <property type="match status" value="1"/>
</dbReference>
<dbReference type="Proteomes" id="UP001189429">
    <property type="component" value="Unassembled WGS sequence"/>
</dbReference>
<feature type="domain" description="CobW C-terminal" evidence="4">
    <location>
        <begin position="43"/>
        <end position="137"/>
    </location>
</feature>
<feature type="region of interest" description="Disordered" evidence="3">
    <location>
        <begin position="1"/>
        <end position="31"/>
    </location>
</feature>
<dbReference type="Pfam" id="PF07683">
    <property type="entry name" value="CobW_C"/>
    <property type="match status" value="1"/>
</dbReference>
<evidence type="ECO:0000259" key="4">
    <source>
        <dbReference type="SMART" id="SM00833"/>
    </source>
</evidence>
<evidence type="ECO:0000256" key="3">
    <source>
        <dbReference type="SAM" id="MobiDB-lite"/>
    </source>
</evidence>
<keyword evidence="2" id="KW-0143">Chaperone</keyword>
<reference evidence="5" key="1">
    <citation type="submission" date="2023-10" db="EMBL/GenBank/DDBJ databases">
        <authorList>
            <person name="Chen Y."/>
            <person name="Shah S."/>
            <person name="Dougan E. K."/>
            <person name="Thang M."/>
            <person name="Chan C."/>
        </authorList>
    </citation>
    <scope>NUCLEOTIDE SEQUENCE [LARGE SCALE GENOMIC DNA]</scope>
</reference>
<evidence type="ECO:0000313" key="5">
    <source>
        <dbReference type="EMBL" id="CAK0911934.1"/>
    </source>
</evidence>
<keyword evidence="6" id="KW-1185">Reference proteome</keyword>
<evidence type="ECO:0000256" key="1">
    <source>
        <dbReference type="ARBA" id="ARBA00022741"/>
    </source>
</evidence>
<organism evidence="5 6">
    <name type="scientific">Prorocentrum cordatum</name>
    <dbReference type="NCBI Taxonomy" id="2364126"/>
    <lineage>
        <taxon>Eukaryota</taxon>
        <taxon>Sar</taxon>
        <taxon>Alveolata</taxon>
        <taxon>Dinophyceae</taxon>
        <taxon>Prorocentrales</taxon>
        <taxon>Prorocentraceae</taxon>
        <taxon>Prorocentrum</taxon>
    </lineage>
</organism>
<proteinExistence type="predicted"/>
<dbReference type="InterPro" id="IPR011629">
    <property type="entry name" value="CobW-like_C"/>
</dbReference>
<dbReference type="SMART" id="SM00833">
    <property type="entry name" value="CobW_C"/>
    <property type="match status" value="1"/>
</dbReference>
<comment type="caution">
    <text evidence="5">The sequence shown here is derived from an EMBL/GenBank/DDBJ whole genome shotgun (WGS) entry which is preliminary data.</text>
</comment>
<dbReference type="SUPFAM" id="SSF90002">
    <property type="entry name" value="Hypothetical protein YjiA, C-terminal domain"/>
    <property type="match status" value="1"/>
</dbReference>
<evidence type="ECO:0000256" key="2">
    <source>
        <dbReference type="ARBA" id="ARBA00023186"/>
    </source>
</evidence>
<keyword evidence="1" id="KW-0547">Nucleotide-binding</keyword>
<accession>A0ABN9YLJ9</accession>
<sequence length="138" mass="14668">ELEPGRAAEEAAPSARPAKRPRSGPALPALGYGHSKASLRASARSFVYTADRPFDPLRFEAWVEAGIPRSVCRAKGLLWMRGTPRHVVFQLAGARTNPFETAGDAPPAGSTLVFIGEARALREGDERAIAAALDACLC</sequence>
<evidence type="ECO:0000313" key="6">
    <source>
        <dbReference type="Proteomes" id="UP001189429"/>
    </source>
</evidence>
<name>A0ABN9YLJ9_9DINO</name>